<dbReference type="RefSeq" id="WP_009259777.1">
    <property type="nucleotide sequence ID" value="NZ_QSVQ01000002.1"/>
</dbReference>
<feature type="region of interest" description="Disordered" evidence="5">
    <location>
        <begin position="1"/>
        <end position="109"/>
    </location>
</feature>
<dbReference type="GO" id="GO:0006508">
    <property type="term" value="P:proteolysis"/>
    <property type="evidence" value="ECO:0007669"/>
    <property type="project" value="UniProtKB-KW"/>
</dbReference>
<accession>A0A3E5GW41</accession>
<comment type="caution">
    <text evidence="8">The sequence shown here is derived from an EMBL/GenBank/DDBJ whole genome shotgun (WGS) entry which is preliminary data.</text>
</comment>
<keyword evidence="6" id="KW-0812">Transmembrane</keyword>
<sequence>MKNKSTRLRFDEEELENKSVARAAKKAERAADKADSAKARLPTKNKLKHEKDKAADRKEQLRFGKKDNSKDADSSQKTSEQANKKAVPDRKKSVGKKEGKQKAGTAGVNEHLRFNDSAVDVVSPVSCISRTASHAVTGTLAGRVHHEIAENEDDNVGVQAAHQSEEFAEGAARTVSNVRYGHKLKAYQKAARLDRKADKANVEALYQQAVADNPEIASNPISRWKQRQEIKKQYYAAKAAQGAASGSKAASGAAKGTEKTAQGAKTLLERLKEFAVRHTHAMIIILVFALLFLMVSGAFSSCSAMVQGGTGSLLGTSFTATDEDITGTNEDYKALEATLKNEIDNIESTHPGYDEYRYQLDEINHNPYELTAYLTVLFEDYTRAEVQETLQELFDRQYTLTLEEKVEVRTRTETRTHTVTDPETGETSEEEYEVEVEYNYYILNVTLRNNGLGTAIAASGLTEDQQERYNILLQTQGNRPYLFEDDIYATPTGPYTDYDIPGEALTDEKFVNMIHEAEKYLGFPYVWGGSSPSTSFDCSGFVCWVINNCGNGWNVGRTTANGLMGSCDIIPASEAQPGDLIFFQGTYDTAGASHVGIYVGGGMMIHCGNPISYASIETSYWQSHFYAYGRIR</sequence>
<reference evidence="8 9" key="1">
    <citation type="submission" date="2018-08" db="EMBL/GenBank/DDBJ databases">
        <title>A genome reference for cultivated species of the human gut microbiota.</title>
        <authorList>
            <person name="Zou Y."/>
            <person name="Xue W."/>
            <person name="Luo G."/>
        </authorList>
    </citation>
    <scope>NUCLEOTIDE SEQUENCE [LARGE SCALE GENOMIC DNA]</scope>
    <source>
        <strain evidence="8 9">OM02-12</strain>
    </source>
</reference>
<evidence type="ECO:0000259" key="7">
    <source>
        <dbReference type="PROSITE" id="PS51935"/>
    </source>
</evidence>
<protein>
    <submittedName>
        <fullName evidence="8">NlpC/P60 family protein</fullName>
    </submittedName>
</protein>
<evidence type="ECO:0000256" key="4">
    <source>
        <dbReference type="ARBA" id="ARBA00022807"/>
    </source>
</evidence>
<keyword evidence="4" id="KW-0788">Thiol protease</keyword>
<evidence type="ECO:0000313" key="9">
    <source>
        <dbReference type="Proteomes" id="UP000261055"/>
    </source>
</evidence>
<dbReference type="SUPFAM" id="SSF54001">
    <property type="entry name" value="Cysteine proteinases"/>
    <property type="match status" value="1"/>
</dbReference>
<evidence type="ECO:0000313" key="8">
    <source>
        <dbReference type="EMBL" id="RGO54093.1"/>
    </source>
</evidence>
<proteinExistence type="inferred from homology"/>
<dbReference type="AlphaFoldDB" id="A0A3E5GW41"/>
<feature type="compositionally biased region" description="Basic and acidic residues" evidence="5">
    <location>
        <begin position="82"/>
        <end position="101"/>
    </location>
</feature>
<dbReference type="InterPro" id="IPR038765">
    <property type="entry name" value="Papain-like_cys_pep_sf"/>
</dbReference>
<dbReference type="PANTHER" id="PTHR47053">
    <property type="entry name" value="MUREIN DD-ENDOPEPTIDASE MEPH-RELATED"/>
    <property type="match status" value="1"/>
</dbReference>
<keyword evidence="9" id="KW-1185">Reference proteome</keyword>
<gene>
    <name evidence="8" type="ORF">DXB12_03065</name>
</gene>
<dbReference type="PANTHER" id="PTHR47053:SF1">
    <property type="entry name" value="MUREIN DD-ENDOPEPTIDASE MEPH-RELATED"/>
    <property type="match status" value="1"/>
</dbReference>
<feature type="compositionally biased region" description="Basic and acidic residues" evidence="5">
    <location>
        <begin position="49"/>
        <end position="74"/>
    </location>
</feature>
<comment type="similarity">
    <text evidence="1">Belongs to the peptidase C40 family.</text>
</comment>
<dbReference type="PROSITE" id="PS51935">
    <property type="entry name" value="NLPC_P60"/>
    <property type="match status" value="1"/>
</dbReference>
<name>A0A3E5GW41_9FIRM</name>
<evidence type="ECO:0000256" key="1">
    <source>
        <dbReference type="ARBA" id="ARBA00007074"/>
    </source>
</evidence>
<dbReference type="EMBL" id="QSVQ01000002">
    <property type="protein sequence ID" value="RGO54093.1"/>
    <property type="molecule type" value="Genomic_DNA"/>
</dbReference>
<keyword evidence="6" id="KW-1133">Transmembrane helix</keyword>
<dbReference type="Gene3D" id="3.90.1720.10">
    <property type="entry name" value="endopeptidase domain like (from Nostoc punctiforme)"/>
    <property type="match status" value="1"/>
</dbReference>
<evidence type="ECO:0000256" key="6">
    <source>
        <dbReference type="SAM" id="Phobius"/>
    </source>
</evidence>
<dbReference type="InterPro" id="IPR051202">
    <property type="entry name" value="Peptidase_C40"/>
</dbReference>
<feature type="transmembrane region" description="Helical" evidence="6">
    <location>
        <begin position="280"/>
        <end position="299"/>
    </location>
</feature>
<keyword evidence="3" id="KW-0378">Hydrolase</keyword>
<dbReference type="Pfam" id="PF00877">
    <property type="entry name" value="NLPC_P60"/>
    <property type="match status" value="1"/>
</dbReference>
<organism evidence="8 9">
    <name type="scientific">Dorea formicigenerans</name>
    <dbReference type="NCBI Taxonomy" id="39486"/>
    <lineage>
        <taxon>Bacteria</taxon>
        <taxon>Bacillati</taxon>
        <taxon>Bacillota</taxon>
        <taxon>Clostridia</taxon>
        <taxon>Lachnospirales</taxon>
        <taxon>Lachnospiraceae</taxon>
        <taxon>Dorea</taxon>
    </lineage>
</organism>
<dbReference type="Proteomes" id="UP000261055">
    <property type="component" value="Unassembled WGS sequence"/>
</dbReference>
<keyword evidence="2" id="KW-0645">Protease</keyword>
<feature type="domain" description="NlpC/P60" evidence="7">
    <location>
        <begin position="507"/>
        <end position="632"/>
    </location>
</feature>
<dbReference type="GO" id="GO:0008234">
    <property type="term" value="F:cysteine-type peptidase activity"/>
    <property type="evidence" value="ECO:0007669"/>
    <property type="project" value="UniProtKB-KW"/>
</dbReference>
<evidence type="ECO:0000256" key="2">
    <source>
        <dbReference type="ARBA" id="ARBA00022670"/>
    </source>
</evidence>
<dbReference type="NCBIfam" id="NF045974">
    <property type="entry name" value="conju_CD1108"/>
    <property type="match status" value="1"/>
</dbReference>
<evidence type="ECO:0000256" key="3">
    <source>
        <dbReference type="ARBA" id="ARBA00022801"/>
    </source>
</evidence>
<keyword evidence="6" id="KW-0472">Membrane</keyword>
<dbReference type="InterPro" id="IPR000064">
    <property type="entry name" value="NLP_P60_dom"/>
</dbReference>
<evidence type="ECO:0000256" key="5">
    <source>
        <dbReference type="SAM" id="MobiDB-lite"/>
    </source>
</evidence>
<feature type="compositionally biased region" description="Basic and acidic residues" evidence="5">
    <location>
        <begin position="25"/>
        <end position="38"/>
    </location>
</feature>